<dbReference type="RefSeq" id="WP_246340205.1">
    <property type="nucleotide sequence ID" value="NZ_JACICD010000006.1"/>
</dbReference>
<keyword evidence="1" id="KW-0472">Membrane</keyword>
<protein>
    <recommendedName>
        <fullName evidence="2">YidE/YbjL duplication domain-containing protein</fullName>
    </recommendedName>
</protein>
<evidence type="ECO:0000259" key="2">
    <source>
        <dbReference type="Pfam" id="PF06826"/>
    </source>
</evidence>
<proteinExistence type="predicted"/>
<evidence type="ECO:0000313" key="4">
    <source>
        <dbReference type="Proteomes" id="UP000533469"/>
    </source>
</evidence>
<keyword evidence="1" id="KW-0812">Transmembrane</keyword>
<gene>
    <name evidence="3" type="ORF">FHS55_003364</name>
</gene>
<reference evidence="3 4" key="1">
    <citation type="submission" date="2020-08" db="EMBL/GenBank/DDBJ databases">
        <title>Genomic Encyclopedia of Type Strains, Phase IV (KMG-IV): sequencing the most valuable type-strain genomes for metagenomic binning, comparative biology and taxonomic classification.</title>
        <authorList>
            <person name="Goeker M."/>
        </authorList>
    </citation>
    <scope>NUCLEOTIDE SEQUENCE [LARGE SCALE GENOMIC DNA]</scope>
    <source>
        <strain evidence="3 4">DSM 5895</strain>
    </source>
</reference>
<dbReference type="Proteomes" id="UP000533469">
    <property type="component" value="Unassembled WGS sequence"/>
</dbReference>
<comment type="caution">
    <text evidence="3">The sequence shown here is derived from an EMBL/GenBank/DDBJ whole genome shotgun (WGS) entry which is preliminary data.</text>
</comment>
<organism evidence="3 4">
    <name type="scientific">Ancylobacter tetraedralis</name>
    <dbReference type="NCBI Taxonomy" id="217068"/>
    <lineage>
        <taxon>Bacteria</taxon>
        <taxon>Pseudomonadati</taxon>
        <taxon>Pseudomonadota</taxon>
        <taxon>Alphaproteobacteria</taxon>
        <taxon>Hyphomicrobiales</taxon>
        <taxon>Xanthobacteraceae</taxon>
        <taxon>Ancylobacter</taxon>
    </lineage>
</organism>
<name>A0A839ZD75_9HYPH</name>
<sequence>MWNWISKTLREPPEIALFLAIALAYPLGYRGFTLGMVATTLRVGLLIGQLDIEISQAVGSVFFLLFRFAIGYGVGPRFVRGLRRDGASQARAEHRLWCGAVCWPRCRLWDRFVRRCGDRLFGIGAVHQCRPDATTGQAL</sequence>
<feature type="domain" description="YidE/YbjL duplication" evidence="2">
    <location>
        <begin position="17"/>
        <end position="89"/>
    </location>
</feature>
<dbReference type="InterPro" id="IPR006512">
    <property type="entry name" value="YidE_YbjL"/>
</dbReference>
<evidence type="ECO:0000256" key="1">
    <source>
        <dbReference type="SAM" id="Phobius"/>
    </source>
</evidence>
<keyword evidence="1" id="KW-1133">Transmembrane helix</keyword>
<dbReference type="Pfam" id="PF06826">
    <property type="entry name" value="Asp-Al_Ex"/>
    <property type="match status" value="1"/>
</dbReference>
<feature type="transmembrane region" description="Helical" evidence="1">
    <location>
        <begin position="54"/>
        <end position="74"/>
    </location>
</feature>
<accession>A0A839ZD75</accession>
<keyword evidence="4" id="KW-1185">Reference proteome</keyword>
<evidence type="ECO:0000313" key="3">
    <source>
        <dbReference type="EMBL" id="MBB3772743.1"/>
    </source>
</evidence>
<dbReference type="EMBL" id="JACICD010000006">
    <property type="protein sequence ID" value="MBB3772743.1"/>
    <property type="molecule type" value="Genomic_DNA"/>
</dbReference>
<dbReference type="AlphaFoldDB" id="A0A839ZD75"/>